<dbReference type="AlphaFoldDB" id="A0A1N6J018"/>
<dbReference type="EMBL" id="FSRA01000002">
    <property type="protein sequence ID" value="SIO37529.1"/>
    <property type="molecule type" value="Genomic_DNA"/>
</dbReference>
<evidence type="ECO:0000313" key="3">
    <source>
        <dbReference type="Proteomes" id="UP000185003"/>
    </source>
</evidence>
<dbReference type="Pfam" id="PF13302">
    <property type="entry name" value="Acetyltransf_3"/>
    <property type="match status" value="1"/>
</dbReference>
<dbReference type="STRING" id="536979.SAMN04488055_3498"/>
<proteinExistence type="predicted"/>
<dbReference type="InterPro" id="IPR051531">
    <property type="entry name" value="N-acetyltransferase"/>
</dbReference>
<feature type="domain" description="N-acetyltransferase" evidence="1">
    <location>
        <begin position="9"/>
        <end position="167"/>
    </location>
</feature>
<dbReference type="PANTHER" id="PTHR43792:SF1">
    <property type="entry name" value="N-ACETYLTRANSFERASE DOMAIN-CONTAINING PROTEIN"/>
    <property type="match status" value="1"/>
</dbReference>
<evidence type="ECO:0000313" key="2">
    <source>
        <dbReference type="EMBL" id="SIO37529.1"/>
    </source>
</evidence>
<dbReference type="RefSeq" id="WP_074240733.1">
    <property type="nucleotide sequence ID" value="NZ_FSRA01000002.1"/>
</dbReference>
<dbReference type="InterPro" id="IPR000182">
    <property type="entry name" value="GNAT_dom"/>
</dbReference>
<reference evidence="2 3" key="1">
    <citation type="submission" date="2016-11" db="EMBL/GenBank/DDBJ databases">
        <authorList>
            <person name="Jaros S."/>
            <person name="Januszkiewicz K."/>
            <person name="Wedrychowicz H."/>
        </authorList>
    </citation>
    <scope>NUCLEOTIDE SEQUENCE [LARGE SCALE GENOMIC DNA]</scope>
    <source>
        <strain evidence="2 3">DSM 24787</strain>
    </source>
</reference>
<sequence length="178" mass="20653">MTVIETDRLLIRQIRQNDLEDLYAICGNEELMQFTGDGILSKELTQKWIEVTLNNYKTKGFGMYAVCDKPNHQFIGYCGLIYSKYISDNELIYALNKDFWGKGLATEMAYAMVKYGFTTLKMERIYASINPKNLASERILAKVGFKEVFRKKDEAGLDTIYYAIEVWQRPGSDRRVNH</sequence>
<dbReference type="Proteomes" id="UP000185003">
    <property type="component" value="Unassembled WGS sequence"/>
</dbReference>
<organism evidence="2 3">
    <name type="scientific">Chitinophaga niabensis</name>
    <dbReference type="NCBI Taxonomy" id="536979"/>
    <lineage>
        <taxon>Bacteria</taxon>
        <taxon>Pseudomonadati</taxon>
        <taxon>Bacteroidota</taxon>
        <taxon>Chitinophagia</taxon>
        <taxon>Chitinophagales</taxon>
        <taxon>Chitinophagaceae</taxon>
        <taxon>Chitinophaga</taxon>
    </lineage>
</organism>
<dbReference type="InterPro" id="IPR016181">
    <property type="entry name" value="Acyl_CoA_acyltransferase"/>
</dbReference>
<keyword evidence="3" id="KW-1185">Reference proteome</keyword>
<evidence type="ECO:0000259" key="1">
    <source>
        <dbReference type="PROSITE" id="PS51186"/>
    </source>
</evidence>
<name>A0A1N6J018_9BACT</name>
<dbReference type="Gene3D" id="3.40.630.30">
    <property type="match status" value="1"/>
</dbReference>
<dbReference type="GO" id="GO:0016747">
    <property type="term" value="F:acyltransferase activity, transferring groups other than amino-acyl groups"/>
    <property type="evidence" value="ECO:0007669"/>
    <property type="project" value="InterPro"/>
</dbReference>
<dbReference type="SUPFAM" id="SSF55729">
    <property type="entry name" value="Acyl-CoA N-acyltransferases (Nat)"/>
    <property type="match status" value="1"/>
</dbReference>
<dbReference type="PROSITE" id="PS51186">
    <property type="entry name" value="GNAT"/>
    <property type="match status" value="1"/>
</dbReference>
<accession>A0A1N6J018</accession>
<dbReference type="PANTHER" id="PTHR43792">
    <property type="entry name" value="GNAT FAMILY, PUTATIVE (AFU_ORTHOLOGUE AFUA_3G00765)-RELATED-RELATED"/>
    <property type="match status" value="1"/>
</dbReference>
<gene>
    <name evidence="2" type="ORF">SAMN04488055_3498</name>
</gene>
<protein>
    <submittedName>
        <fullName evidence="2">Protein N-acetyltransferase, RimJ/RimL family</fullName>
    </submittedName>
</protein>
<dbReference type="OrthoDB" id="9788916at2"/>
<keyword evidence="2" id="KW-0808">Transferase</keyword>